<accession>A0A9D4BW60</accession>
<dbReference type="EMBL" id="JAIWYP010000014">
    <property type="protein sequence ID" value="KAH3711602.1"/>
    <property type="molecule type" value="Genomic_DNA"/>
</dbReference>
<evidence type="ECO:0000259" key="1">
    <source>
        <dbReference type="PROSITE" id="PS51393"/>
    </source>
</evidence>
<dbReference type="SUPFAM" id="SSF48484">
    <property type="entry name" value="Lipoxigenase"/>
    <property type="match status" value="1"/>
</dbReference>
<name>A0A9D4BW60_DREPO</name>
<dbReference type="GO" id="GO:0046872">
    <property type="term" value="F:metal ion binding"/>
    <property type="evidence" value="ECO:0007669"/>
    <property type="project" value="InterPro"/>
</dbReference>
<organism evidence="2 3">
    <name type="scientific">Dreissena polymorpha</name>
    <name type="common">Zebra mussel</name>
    <name type="synonym">Mytilus polymorpha</name>
    <dbReference type="NCBI Taxonomy" id="45954"/>
    <lineage>
        <taxon>Eukaryota</taxon>
        <taxon>Metazoa</taxon>
        <taxon>Spiralia</taxon>
        <taxon>Lophotrochozoa</taxon>
        <taxon>Mollusca</taxon>
        <taxon>Bivalvia</taxon>
        <taxon>Autobranchia</taxon>
        <taxon>Heteroconchia</taxon>
        <taxon>Euheterodonta</taxon>
        <taxon>Imparidentia</taxon>
        <taxon>Neoheterodontei</taxon>
        <taxon>Myida</taxon>
        <taxon>Dreissenoidea</taxon>
        <taxon>Dreissenidae</taxon>
        <taxon>Dreissena</taxon>
    </lineage>
</organism>
<reference evidence="2" key="1">
    <citation type="journal article" date="2019" name="bioRxiv">
        <title>The Genome of the Zebra Mussel, Dreissena polymorpha: A Resource for Invasive Species Research.</title>
        <authorList>
            <person name="McCartney M.A."/>
            <person name="Auch B."/>
            <person name="Kono T."/>
            <person name="Mallez S."/>
            <person name="Zhang Y."/>
            <person name="Obille A."/>
            <person name="Becker A."/>
            <person name="Abrahante J.E."/>
            <person name="Garbe J."/>
            <person name="Badalamenti J.P."/>
            <person name="Herman A."/>
            <person name="Mangelson H."/>
            <person name="Liachko I."/>
            <person name="Sullivan S."/>
            <person name="Sone E.D."/>
            <person name="Koren S."/>
            <person name="Silverstein K.A.T."/>
            <person name="Beckman K.B."/>
            <person name="Gohl D.M."/>
        </authorList>
    </citation>
    <scope>NUCLEOTIDE SEQUENCE</scope>
    <source>
        <strain evidence="2">Duluth1</strain>
        <tissue evidence="2">Whole animal</tissue>
    </source>
</reference>
<dbReference type="GO" id="GO:0016702">
    <property type="term" value="F:oxidoreductase activity, acting on single donors with incorporation of molecular oxygen, incorporation of two atoms of oxygen"/>
    <property type="evidence" value="ECO:0007669"/>
    <property type="project" value="InterPro"/>
</dbReference>
<sequence>MGEYEMNLVYDQEGVRLLKDFKQDLRALSATLKIKNRMRVPPYPFLDPCEIPNSMIP</sequence>
<protein>
    <recommendedName>
        <fullName evidence="1">Lipoxygenase domain-containing protein</fullName>
    </recommendedName>
</protein>
<reference evidence="2" key="2">
    <citation type="submission" date="2020-11" db="EMBL/GenBank/DDBJ databases">
        <authorList>
            <person name="McCartney M.A."/>
            <person name="Auch B."/>
            <person name="Kono T."/>
            <person name="Mallez S."/>
            <person name="Becker A."/>
            <person name="Gohl D.M."/>
            <person name="Silverstein K.A.T."/>
            <person name="Koren S."/>
            <person name="Bechman K.B."/>
            <person name="Herman A."/>
            <person name="Abrahante J.E."/>
            <person name="Garbe J."/>
        </authorList>
    </citation>
    <scope>NUCLEOTIDE SEQUENCE</scope>
    <source>
        <strain evidence="2">Duluth1</strain>
        <tissue evidence="2">Whole animal</tissue>
    </source>
</reference>
<dbReference type="Gene3D" id="1.20.245.10">
    <property type="entry name" value="Lipoxygenase-1, Domain 5"/>
    <property type="match status" value="1"/>
</dbReference>
<proteinExistence type="predicted"/>
<gene>
    <name evidence="2" type="ORF">DPMN_071273</name>
</gene>
<feature type="domain" description="Lipoxygenase" evidence="1">
    <location>
        <begin position="1"/>
        <end position="57"/>
    </location>
</feature>
<keyword evidence="3" id="KW-1185">Reference proteome</keyword>
<dbReference type="AlphaFoldDB" id="A0A9D4BW60"/>
<evidence type="ECO:0000313" key="2">
    <source>
        <dbReference type="EMBL" id="KAH3711602.1"/>
    </source>
</evidence>
<dbReference type="PROSITE" id="PS51393">
    <property type="entry name" value="LIPOXYGENASE_3"/>
    <property type="match status" value="1"/>
</dbReference>
<evidence type="ECO:0000313" key="3">
    <source>
        <dbReference type="Proteomes" id="UP000828390"/>
    </source>
</evidence>
<comment type="caution">
    <text evidence="2">The sequence shown here is derived from an EMBL/GenBank/DDBJ whole genome shotgun (WGS) entry which is preliminary data.</text>
</comment>
<dbReference type="Proteomes" id="UP000828390">
    <property type="component" value="Unassembled WGS sequence"/>
</dbReference>
<dbReference type="InterPro" id="IPR013819">
    <property type="entry name" value="LipOase_C"/>
</dbReference>
<dbReference type="InterPro" id="IPR036226">
    <property type="entry name" value="LipOase_C_sf"/>
</dbReference>